<protein>
    <submittedName>
        <fullName evidence="1">6902_t:CDS:1</fullName>
    </submittedName>
</protein>
<gene>
    <name evidence="1" type="ORF">SCALOS_LOCUS2908</name>
</gene>
<keyword evidence="2" id="KW-1185">Reference proteome</keyword>
<evidence type="ECO:0000313" key="1">
    <source>
        <dbReference type="EMBL" id="CAG8493070.1"/>
    </source>
</evidence>
<sequence length="74" mass="7928">SLIIIFPESALLKIAGIIQDNNDGIYGQPPQSIDVSLLIPAITPTTIKYAGTNYESLSSTDAFAVHSSTFPFRS</sequence>
<dbReference type="EMBL" id="CAJVPM010002820">
    <property type="protein sequence ID" value="CAG8493070.1"/>
    <property type="molecule type" value="Genomic_DNA"/>
</dbReference>
<comment type="caution">
    <text evidence="1">The sequence shown here is derived from an EMBL/GenBank/DDBJ whole genome shotgun (WGS) entry which is preliminary data.</text>
</comment>
<evidence type="ECO:0000313" key="2">
    <source>
        <dbReference type="Proteomes" id="UP000789860"/>
    </source>
</evidence>
<reference evidence="1" key="1">
    <citation type="submission" date="2021-06" db="EMBL/GenBank/DDBJ databases">
        <authorList>
            <person name="Kallberg Y."/>
            <person name="Tangrot J."/>
            <person name="Rosling A."/>
        </authorList>
    </citation>
    <scope>NUCLEOTIDE SEQUENCE</scope>
    <source>
        <strain evidence="1">AU212A</strain>
    </source>
</reference>
<accession>A0ACA9KV34</accession>
<name>A0ACA9KV34_9GLOM</name>
<proteinExistence type="predicted"/>
<organism evidence="1 2">
    <name type="scientific">Scutellospora calospora</name>
    <dbReference type="NCBI Taxonomy" id="85575"/>
    <lineage>
        <taxon>Eukaryota</taxon>
        <taxon>Fungi</taxon>
        <taxon>Fungi incertae sedis</taxon>
        <taxon>Mucoromycota</taxon>
        <taxon>Glomeromycotina</taxon>
        <taxon>Glomeromycetes</taxon>
        <taxon>Diversisporales</taxon>
        <taxon>Gigasporaceae</taxon>
        <taxon>Scutellospora</taxon>
    </lineage>
</organism>
<dbReference type="Proteomes" id="UP000789860">
    <property type="component" value="Unassembled WGS sequence"/>
</dbReference>
<feature type="non-terminal residue" evidence="1">
    <location>
        <position position="1"/>
    </location>
</feature>